<dbReference type="AlphaFoldDB" id="A0A285CN67"/>
<sequence>MAGKVLIADDVATNRIVLKVKLGAACYRPLLAADGASCLALARAEVPDLILLDLMLPDMSGIEVLHRLRSDPLTHEIPVVIVSTSKDPEVRLQALDAGADDYLAKPMDDPVLMARLRSLLRLKDGTGEIAVRGAALRALGLAEDGEGFDGPGTIALVASRAETAMRWRKDLQPLMADRLVFLTREEALDETAPLADIFLVEGDLGGPGGGLRLMSELRSRAGTRHAAVCIVRGELQGEAAAMAFDLGANDLLGTEFDPREARIRLRNLMLRKRRADRQRATLQNGLRLAVVDPLTGLYNRRYAGAHLAAVAERTQTTGGRFAVMVIDLDRFKTVNDRWGHGAGDAVLVDVARRLHANLRPGDLLARIGGEEFLVALPDVHRPEEAQAIAERLRQAIEEKPVPLPAGGTLGVTVSIGLAFSGKGDPRRLEPVAEVINRADSALLMAKSGGRNQVTIGQSAAA</sequence>
<proteinExistence type="predicted"/>
<dbReference type="PROSITE" id="PS50110">
    <property type="entry name" value="RESPONSE_REGULATORY"/>
    <property type="match status" value="2"/>
</dbReference>
<dbReference type="PANTHER" id="PTHR45138:SF9">
    <property type="entry name" value="DIGUANYLATE CYCLASE DGCM-RELATED"/>
    <property type="match status" value="1"/>
</dbReference>
<evidence type="ECO:0000259" key="5">
    <source>
        <dbReference type="PROSITE" id="PS50887"/>
    </source>
</evidence>
<name>A0A285CN67_9RHOB</name>
<feature type="modified residue" description="4-aspartylphosphate" evidence="3">
    <location>
        <position position="53"/>
    </location>
</feature>
<evidence type="ECO:0000256" key="2">
    <source>
        <dbReference type="ARBA" id="ARBA00034247"/>
    </source>
</evidence>
<comment type="catalytic activity">
    <reaction evidence="2">
        <text>2 GTP = 3',3'-c-di-GMP + 2 diphosphate</text>
        <dbReference type="Rhea" id="RHEA:24898"/>
        <dbReference type="ChEBI" id="CHEBI:33019"/>
        <dbReference type="ChEBI" id="CHEBI:37565"/>
        <dbReference type="ChEBI" id="CHEBI:58805"/>
        <dbReference type="EC" id="2.7.7.65"/>
    </reaction>
</comment>
<feature type="domain" description="Response regulatory" evidence="4">
    <location>
        <begin position="4"/>
        <end position="120"/>
    </location>
</feature>
<dbReference type="GO" id="GO:0005886">
    <property type="term" value="C:plasma membrane"/>
    <property type="evidence" value="ECO:0007669"/>
    <property type="project" value="TreeGrafter"/>
</dbReference>
<evidence type="ECO:0000313" key="6">
    <source>
        <dbReference type="EMBL" id="SNX68989.1"/>
    </source>
</evidence>
<dbReference type="Gene3D" id="3.30.70.270">
    <property type="match status" value="1"/>
</dbReference>
<feature type="domain" description="Response regulatory" evidence="4">
    <location>
        <begin position="153"/>
        <end position="269"/>
    </location>
</feature>
<dbReference type="GO" id="GO:0043709">
    <property type="term" value="P:cell adhesion involved in single-species biofilm formation"/>
    <property type="evidence" value="ECO:0007669"/>
    <property type="project" value="TreeGrafter"/>
</dbReference>
<dbReference type="SMART" id="SM00267">
    <property type="entry name" value="GGDEF"/>
    <property type="match status" value="1"/>
</dbReference>
<dbReference type="SUPFAM" id="SSF55073">
    <property type="entry name" value="Nucleotide cyclase"/>
    <property type="match status" value="1"/>
</dbReference>
<dbReference type="InterPro" id="IPR000160">
    <property type="entry name" value="GGDEF_dom"/>
</dbReference>
<dbReference type="InterPro" id="IPR001789">
    <property type="entry name" value="Sig_transdc_resp-reg_receiver"/>
</dbReference>
<organism evidence="6 7">
    <name type="scientific">Cereibacter ovatus</name>
    <dbReference type="NCBI Taxonomy" id="439529"/>
    <lineage>
        <taxon>Bacteria</taxon>
        <taxon>Pseudomonadati</taxon>
        <taxon>Pseudomonadota</taxon>
        <taxon>Alphaproteobacteria</taxon>
        <taxon>Rhodobacterales</taxon>
        <taxon>Paracoccaceae</taxon>
        <taxon>Cereibacter</taxon>
    </lineage>
</organism>
<dbReference type="SMART" id="SM00448">
    <property type="entry name" value="REC"/>
    <property type="match status" value="1"/>
</dbReference>
<dbReference type="CDD" id="cd01949">
    <property type="entry name" value="GGDEF"/>
    <property type="match status" value="1"/>
</dbReference>
<dbReference type="FunFam" id="3.30.70.270:FF:000001">
    <property type="entry name" value="Diguanylate cyclase domain protein"/>
    <property type="match status" value="1"/>
</dbReference>
<dbReference type="SUPFAM" id="SSF52172">
    <property type="entry name" value="CheY-like"/>
    <property type="match status" value="2"/>
</dbReference>
<reference evidence="7" key="1">
    <citation type="submission" date="2017-08" db="EMBL/GenBank/DDBJ databases">
        <authorList>
            <person name="Varghese N."/>
            <person name="Submissions S."/>
        </authorList>
    </citation>
    <scope>NUCLEOTIDE SEQUENCE [LARGE SCALE GENOMIC DNA]</scope>
    <source>
        <strain evidence="7">JA234</strain>
    </source>
</reference>
<gene>
    <name evidence="6" type="ORF">SAMN05878503_102429</name>
</gene>
<dbReference type="GO" id="GO:0052621">
    <property type="term" value="F:diguanylate cyclase activity"/>
    <property type="evidence" value="ECO:0007669"/>
    <property type="project" value="UniProtKB-EC"/>
</dbReference>
<dbReference type="Proteomes" id="UP000219467">
    <property type="component" value="Unassembled WGS sequence"/>
</dbReference>
<protein>
    <recommendedName>
        <fullName evidence="1">diguanylate cyclase</fullName>
        <ecNumber evidence="1">2.7.7.65</ecNumber>
    </recommendedName>
</protein>
<evidence type="ECO:0000256" key="3">
    <source>
        <dbReference type="PROSITE-ProRule" id="PRU00169"/>
    </source>
</evidence>
<dbReference type="PANTHER" id="PTHR45138">
    <property type="entry name" value="REGULATORY COMPONENTS OF SENSORY TRANSDUCTION SYSTEM"/>
    <property type="match status" value="1"/>
</dbReference>
<evidence type="ECO:0000313" key="7">
    <source>
        <dbReference type="Proteomes" id="UP000219467"/>
    </source>
</evidence>
<evidence type="ECO:0000259" key="4">
    <source>
        <dbReference type="PROSITE" id="PS50110"/>
    </source>
</evidence>
<dbReference type="InterPro" id="IPR043128">
    <property type="entry name" value="Rev_trsase/Diguanyl_cyclase"/>
</dbReference>
<dbReference type="EC" id="2.7.7.65" evidence="1"/>
<dbReference type="EMBL" id="OAOQ01000002">
    <property type="protein sequence ID" value="SNX68989.1"/>
    <property type="molecule type" value="Genomic_DNA"/>
</dbReference>
<dbReference type="Gene3D" id="3.40.50.2300">
    <property type="match status" value="1"/>
</dbReference>
<dbReference type="OrthoDB" id="9812260at2"/>
<feature type="domain" description="GGDEF" evidence="5">
    <location>
        <begin position="319"/>
        <end position="458"/>
    </location>
</feature>
<dbReference type="Pfam" id="PF00072">
    <property type="entry name" value="Response_reg"/>
    <property type="match status" value="1"/>
</dbReference>
<dbReference type="NCBIfam" id="TIGR00254">
    <property type="entry name" value="GGDEF"/>
    <property type="match status" value="1"/>
</dbReference>
<dbReference type="InterPro" id="IPR029787">
    <property type="entry name" value="Nucleotide_cyclase"/>
</dbReference>
<dbReference type="PROSITE" id="PS50887">
    <property type="entry name" value="GGDEF"/>
    <property type="match status" value="1"/>
</dbReference>
<dbReference type="InterPro" id="IPR050469">
    <property type="entry name" value="Diguanylate_Cyclase"/>
</dbReference>
<dbReference type="GO" id="GO:0000160">
    <property type="term" value="P:phosphorelay signal transduction system"/>
    <property type="evidence" value="ECO:0007669"/>
    <property type="project" value="InterPro"/>
</dbReference>
<accession>A0A285CN67</accession>
<keyword evidence="3" id="KW-0597">Phosphoprotein</keyword>
<evidence type="ECO:0000256" key="1">
    <source>
        <dbReference type="ARBA" id="ARBA00012528"/>
    </source>
</evidence>
<dbReference type="GO" id="GO:1902201">
    <property type="term" value="P:negative regulation of bacterial-type flagellum-dependent cell motility"/>
    <property type="evidence" value="ECO:0007669"/>
    <property type="project" value="TreeGrafter"/>
</dbReference>
<dbReference type="Pfam" id="PF00990">
    <property type="entry name" value="GGDEF"/>
    <property type="match status" value="1"/>
</dbReference>
<dbReference type="InterPro" id="IPR011006">
    <property type="entry name" value="CheY-like_superfamily"/>
</dbReference>
<dbReference type="RefSeq" id="WP_097029435.1">
    <property type="nucleotide sequence ID" value="NZ_OAOQ01000002.1"/>
</dbReference>
<keyword evidence="7" id="KW-1185">Reference proteome</keyword>
<comment type="caution">
    <text evidence="3">Lacks conserved residue(s) required for the propagation of feature annotation.</text>
</comment>